<dbReference type="PROSITE" id="PS51725">
    <property type="entry name" value="ABM"/>
    <property type="match status" value="1"/>
</dbReference>
<dbReference type="Gene3D" id="3.30.70.100">
    <property type="match status" value="1"/>
</dbReference>
<dbReference type="Pfam" id="PF03992">
    <property type="entry name" value="ABM"/>
    <property type="match status" value="1"/>
</dbReference>
<accession>A0A3E0EL44</accession>
<proteinExistence type="predicted"/>
<evidence type="ECO:0000313" key="2">
    <source>
        <dbReference type="EMBL" id="REG98443.1"/>
    </source>
</evidence>
<feature type="domain" description="ABM" evidence="1">
    <location>
        <begin position="3"/>
        <end position="91"/>
    </location>
</feature>
<sequence length="96" mass="11392">MEINLTVIIKSKSEKREELKTILLNLVENSRKEAACLQYDLHQNIEDPNVFIFHEIWKNKEGLDLHMKQLYFVKFSEVSELYLDGEMTIYKTSRLG</sequence>
<gene>
    <name evidence="2" type="ORF">C8P67_10636</name>
</gene>
<evidence type="ECO:0000259" key="1">
    <source>
        <dbReference type="PROSITE" id="PS51725"/>
    </source>
</evidence>
<dbReference type="RefSeq" id="WP_115813338.1">
    <property type="nucleotide sequence ID" value="NZ_QUNI01000006.1"/>
</dbReference>
<keyword evidence="2" id="KW-0560">Oxidoreductase</keyword>
<keyword evidence="2" id="KW-0503">Monooxygenase</keyword>
<dbReference type="PANTHER" id="PTHR33336">
    <property type="entry name" value="QUINOL MONOOXYGENASE YGIN-RELATED"/>
    <property type="match status" value="1"/>
</dbReference>
<reference evidence="2 3" key="1">
    <citation type="submission" date="2018-08" db="EMBL/GenBank/DDBJ databases">
        <title>Genomic Encyclopedia of Archaeal and Bacterial Type Strains, Phase II (KMG-II): from individual species to whole genera.</title>
        <authorList>
            <person name="Goeker M."/>
        </authorList>
    </citation>
    <scope>NUCLEOTIDE SEQUENCE [LARGE SCALE GENOMIC DNA]</scope>
    <source>
        <strain evidence="2 3">DSM 100880</strain>
    </source>
</reference>
<dbReference type="InterPro" id="IPR007138">
    <property type="entry name" value="ABM_dom"/>
</dbReference>
<evidence type="ECO:0000313" key="3">
    <source>
        <dbReference type="Proteomes" id="UP000257136"/>
    </source>
</evidence>
<dbReference type="Proteomes" id="UP000257136">
    <property type="component" value="Unassembled WGS sequence"/>
</dbReference>
<dbReference type="AlphaFoldDB" id="A0A3E0EL44"/>
<dbReference type="InterPro" id="IPR050744">
    <property type="entry name" value="AI-2_Isomerase_LsrG"/>
</dbReference>
<name>A0A3E0EL44_9FLAO</name>
<dbReference type="InterPro" id="IPR011008">
    <property type="entry name" value="Dimeric_a/b-barrel"/>
</dbReference>
<organism evidence="2 3">
    <name type="scientific">Flavobacterium aquicola</name>
    <dbReference type="NCBI Taxonomy" id="1682742"/>
    <lineage>
        <taxon>Bacteria</taxon>
        <taxon>Pseudomonadati</taxon>
        <taxon>Bacteroidota</taxon>
        <taxon>Flavobacteriia</taxon>
        <taxon>Flavobacteriales</taxon>
        <taxon>Flavobacteriaceae</taxon>
        <taxon>Flavobacterium</taxon>
    </lineage>
</organism>
<keyword evidence="3" id="KW-1185">Reference proteome</keyword>
<comment type="caution">
    <text evidence="2">The sequence shown here is derived from an EMBL/GenBank/DDBJ whole genome shotgun (WGS) entry which is preliminary data.</text>
</comment>
<dbReference type="OrthoDB" id="9806189at2"/>
<dbReference type="GO" id="GO:0004497">
    <property type="term" value="F:monooxygenase activity"/>
    <property type="evidence" value="ECO:0007669"/>
    <property type="project" value="UniProtKB-KW"/>
</dbReference>
<dbReference type="PANTHER" id="PTHR33336:SF3">
    <property type="entry name" value="ABM DOMAIN-CONTAINING PROTEIN"/>
    <property type="match status" value="1"/>
</dbReference>
<protein>
    <submittedName>
        <fullName evidence="2">Quinol monooxygenase YgiN</fullName>
    </submittedName>
</protein>
<dbReference type="EMBL" id="QUNI01000006">
    <property type="protein sequence ID" value="REG98443.1"/>
    <property type="molecule type" value="Genomic_DNA"/>
</dbReference>
<dbReference type="SUPFAM" id="SSF54909">
    <property type="entry name" value="Dimeric alpha+beta barrel"/>
    <property type="match status" value="1"/>
</dbReference>